<dbReference type="Proteomes" id="UP000185478">
    <property type="component" value="Chromosome"/>
</dbReference>
<name>A0A1L7CEH6_9CORY</name>
<sequence>MSFRPAFVDAVVGHGFAVGEVPMELPDGVRDELYEAFFGFGRSTPEELRPLWGERGFESVELPLETACNAWALMMVADCGAAAVVRVSAALPPDVVVRFHRHIVAAGREYVDAFLMMDGADPAPLLFAEASGLDPVFPEWFLGRFFDVLVGPRVDVDSGEVVWVDRTRAGDSDGEGGLWWMREDGGLSAVGAEFFEQWAVAPVEVLERARVEGRAWMPPLHVRWLPRFVEYVASLPERSAVLVEVLPSLEQLFSSAEQRAWLREVLFQGLLNVRTGLERKDWLVTWVAAGLTPQRIAEDFPVFAQVAQRGDRGVVQEIIAAGLLGVHEGEDASVADARLLESVVACSTVATKKQSLLVYRLLCQRPVPGDVELARSVVEFLGQLDAQRAFVQQRAELASLWGVVEPVEADEVAPLAVWRVPELCGEPVRLLPVDLEAPLDELRRCARLFARAAKDLSGQAWWDVDQRVDPVRLLSLMLFHGPAGVAVVFEELQAAGVARPGSMLEYAMEKAVQPAEQVAAVVGCVLFWADTTCLGGWWDGEDQQGAVELLEAGVGCLLGVVECADYVMGVDEFLARVERWQGPMVWWDVLEAIECWDVWLVDGPDVSDAQLARLEQLCRGPLAWCADRVWAAVEELRALKLELVAKRPPVRGRFAGRAELSLARLVAKDHHLPGAMGLQTVPFRDVLWGLGGGLVWTPWMVGWLLSKTVQANPEHPVRVLVEAWRRGLVDPVVFDPMMLARDPYQAGDRVCGINKLTSLLVDVCFDAEMLAFSWPVLVRLTGFYVSDALRVSQATPLLRALVELAPSVVAARQDAGARAAVDASVAELGVVWEFAAQKGSSQGRKLARQLREILGV</sequence>
<accession>A0A1L7CEH6</accession>
<proteinExistence type="predicted"/>
<gene>
    <name evidence="1" type="ORF">CAQU_03405</name>
</gene>
<dbReference type="EMBL" id="CP009245">
    <property type="protein sequence ID" value="APT84272.1"/>
    <property type="molecule type" value="Genomic_DNA"/>
</dbReference>
<reference evidence="1 2" key="1">
    <citation type="submission" date="2014-08" db="EMBL/GenBank/DDBJ databases">
        <title>Complete genome sequence of Corynebacterium aquilae S-613T(T) (=DSM 44791(T)), isolated from the choana of a healthy golden eagle.</title>
        <authorList>
            <person name="Ruckert C."/>
            <person name="Albersmeier A."/>
            <person name="Winkler A."/>
            <person name="Kalinowski J."/>
        </authorList>
    </citation>
    <scope>NUCLEOTIDE SEQUENCE [LARGE SCALE GENOMIC DNA]</scope>
    <source>
        <strain evidence="1 2">S-613</strain>
    </source>
</reference>
<protein>
    <submittedName>
        <fullName evidence="1">Uncharacterized protein</fullName>
    </submittedName>
</protein>
<dbReference type="AlphaFoldDB" id="A0A1L7CEH6"/>
<dbReference type="RefSeq" id="WP_075725209.1">
    <property type="nucleotide sequence ID" value="NZ_CP009245.1"/>
</dbReference>
<keyword evidence="2" id="KW-1185">Reference proteome</keyword>
<dbReference type="KEGG" id="caqu:CAQU_03405"/>
<organism evidence="1 2">
    <name type="scientific">Corynebacterium aquilae DSM 44791</name>
    <dbReference type="NCBI Taxonomy" id="1431546"/>
    <lineage>
        <taxon>Bacteria</taxon>
        <taxon>Bacillati</taxon>
        <taxon>Actinomycetota</taxon>
        <taxon>Actinomycetes</taxon>
        <taxon>Mycobacteriales</taxon>
        <taxon>Corynebacteriaceae</taxon>
        <taxon>Corynebacterium</taxon>
    </lineage>
</organism>
<evidence type="ECO:0000313" key="1">
    <source>
        <dbReference type="EMBL" id="APT84272.1"/>
    </source>
</evidence>
<evidence type="ECO:0000313" key="2">
    <source>
        <dbReference type="Proteomes" id="UP000185478"/>
    </source>
</evidence>